<reference evidence="1 2" key="1">
    <citation type="submission" date="2013-11" db="EMBL/GenBank/DDBJ databases">
        <title>The Genome Sequence of Phytophthora parasitica CJ01A1.</title>
        <authorList>
            <consortium name="The Broad Institute Genomics Platform"/>
            <person name="Russ C."/>
            <person name="Tyler B."/>
            <person name="Panabieres F."/>
            <person name="Shan W."/>
            <person name="Tripathy S."/>
            <person name="Grunwald N."/>
            <person name="Machado M."/>
            <person name="Johnson C.S."/>
            <person name="Walker B."/>
            <person name="Young S.K."/>
            <person name="Zeng Q."/>
            <person name="Gargeya S."/>
            <person name="Fitzgerald M."/>
            <person name="Haas B."/>
            <person name="Abouelleil A."/>
            <person name="Allen A.W."/>
            <person name="Alvarado L."/>
            <person name="Arachchi H.M."/>
            <person name="Berlin A.M."/>
            <person name="Chapman S.B."/>
            <person name="Gainer-Dewar J."/>
            <person name="Goldberg J."/>
            <person name="Griggs A."/>
            <person name="Gujja S."/>
            <person name="Hansen M."/>
            <person name="Howarth C."/>
            <person name="Imamovic A."/>
            <person name="Ireland A."/>
            <person name="Larimer J."/>
            <person name="McCowan C."/>
            <person name="Murphy C."/>
            <person name="Pearson M."/>
            <person name="Poon T.W."/>
            <person name="Priest M."/>
            <person name="Roberts A."/>
            <person name="Saif S."/>
            <person name="Shea T."/>
            <person name="Sisk P."/>
            <person name="Sykes S."/>
            <person name="Wortman J."/>
            <person name="Nusbaum C."/>
            <person name="Birren B."/>
        </authorList>
    </citation>
    <scope>NUCLEOTIDE SEQUENCE [LARGE SCALE GENOMIC DNA]</scope>
    <source>
        <strain evidence="1 2">CJ01A1</strain>
    </source>
</reference>
<dbReference type="AlphaFoldDB" id="W2X2R8"/>
<proteinExistence type="predicted"/>
<dbReference type="Proteomes" id="UP000018958">
    <property type="component" value="Unassembled WGS sequence"/>
</dbReference>
<evidence type="ECO:0000313" key="1">
    <source>
        <dbReference type="EMBL" id="ETP17115.1"/>
    </source>
</evidence>
<organism evidence="1 2">
    <name type="scientific">Phytophthora nicotianae CJ01A1</name>
    <dbReference type="NCBI Taxonomy" id="1317063"/>
    <lineage>
        <taxon>Eukaryota</taxon>
        <taxon>Sar</taxon>
        <taxon>Stramenopiles</taxon>
        <taxon>Oomycota</taxon>
        <taxon>Peronosporomycetes</taxon>
        <taxon>Peronosporales</taxon>
        <taxon>Peronosporaceae</taxon>
        <taxon>Phytophthora</taxon>
    </lineage>
</organism>
<gene>
    <name evidence="1" type="ORF">F441_08412</name>
</gene>
<evidence type="ECO:0000313" key="2">
    <source>
        <dbReference type="Proteomes" id="UP000018958"/>
    </source>
</evidence>
<sequence length="86" mass="10105">MKDLRRTDQELTTTRMAQFIRKKLLRLAKDYSTNEKDTAAAYDSLLHLLRRLAYHHGFVQRTPHGLKENGENVIETQQAFSEVFQN</sequence>
<protein>
    <submittedName>
        <fullName evidence="1">Uncharacterized protein</fullName>
    </submittedName>
</protein>
<accession>W2X2R8</accession>
<dbReference type="EMBL" id="ANIX01001703">
    <property type="protein sequence ID" value="ETP17115.1"/>
    <property type="molecule type" value="Genomic_DNA"/>
</dbReference>
<name>W2X2R8_PHYNI</name>
<comment type="caution">
    <text evidence="1">The sequence shown here is derived from an EMBL/GenBank/DDBJ whole genome shotgun (WGS) entry which is preliminary data.</text>
</comment>
<dbReference type="OrthoDB" id="90455at2759"/>